<accession>A0A9D1ACP4</accession>
<dbReference type="AlphaFoldDB" id="A0A9D1ACP4"/>
<organism evidence="3 4">
    <name type="scientific">Candidatus Choladousia intestinavium</name>
    <dbReference type="NCBI Taxonomy" id="2840727"/>
    <lineage>
        <taxon>Bacteria</taxon>
        <taxon>Bacillati</taxon>
        <taxon>Bacillota</taxon>
        <taxon>Clostridia</taxon>
        <taxon>Lachnospirales</taxon>
        <taxon>Lachnospiraceae</taxon>
        <taxon>Lachnospiraceae incertae sedis</taxon>
        <taxon>Candidatus Choladousia</taxon>
    </lineage>
</organism>
<dbReference type="SMART" id="SM00642">
    <property type="entry name" value="Aamy"/>
    <property type="match status" value="1"/>
</dbReference>
<dbReference type="GO" id="GO:0005975">
    <property type="term" value="P:carbohydrate metabolic process"/>
    <property type="evidence" value="ECO:0007669"/>
    <property type="project" value="InterPro"/>
</dbReference>
<gene>
    <name evidence="3" type="ORF">IAB31_08495</name>
</gene>
<dbReference type="InterPro" id="IPR017853">
    <property type="entry name" value="GH"/>
</dbReference>
<feature type="region of interest" description="Disordered" evidence="1">
    <location>
        <begin position="607"/>
        <end position="653"/>
    </location>
</feature>
<proteinExistence type="predicted"/>
<feature type="compositionally biased region" description="Polar residues" evidence="1">
    <location>
        <begin position="625"/>
        <end position="635"/>
    </location>
</feature>
<dbReference type="Proteomes" id="UP000886757">
    <property type="component" value="Unassembled WGS sequence"/>
</dbReference>
<sequence>MTDQRTGSRTTNKHFFPGAALEKDGIQFVCRSETGISPVLLLYRKGCQKPEREIPFQEPPEPGCVFSVKVKVSPSVYEYNYKIGSQIFTDPYARKIAGKRNFGEIPESVHSVRGSFSTRIYDWEGDERPRISYQDAVMYQLHVRGFTKQKNSGVRHKGTFLGLQEKLPYLKELGVNQLRLMPAYEFNELIPKMPAGVAGETEYRLNYWGYGAGFYFSPKAAYSSSAYPEEEFKNLVKTCHRQKMELLMEFSFPDEIRIDTMIQCLEYWAREYHVDGFCVMTRQPVLEELAKLPLFQDLKLIGSWLPEQIKSRGAGNREKTLAEANDGFMNDCRRILKGDGQCLKEFSFRLKHNPAGCQEINYMTSHDGFTLADLVSYDQKYNLENGEQNRDGTDSNFSWNCGAEGPTKKKDVLSLRMRQRKNAYGIMLFSQGTPMLLAGDEFGNSQNGNNNPYCHDSTLTWTDWGKARQNRELTEFVKKAIAFRRQHPVLHQKAEPSCIDTMSCGYPDLSFHGERAWYGDYDYGNRHIGCLYCGRYAGEEGFLYIAYNFHWLEQSFALPLLPPDMEWRIVMDTNLPESFPETPIHVGREKSIEVSPRSIMILEGKKMEHETSGNDEKDHLGEDQGTLQNHHGTQDSGDETLLQNRPVPSGTDA</sequence>
<evidence type="ECO:0000259" key="2">
    <source>
        <dbReference type="SMART" id="SM00642"/>
    </source>
</evidence>
<name>A0A9D1ACP4_9FIRM</name>
<dbReference type="PANTHER" id="PTHR43002">
    <property type="entry name" value="GLYCOGEN DEBRANCHING ENZYME"/>
    <property type="match status" value="1"/>
</dbReference>
<comment type="caution">
    <text evidence="3">The sequence shown here is derived from an EMBL/GenBank/DDBJ whole genome shotgun (WGS) entry which is preliminary data.</text>
</comment>
<evidence type="ECO:0000256" key="1">
    <source>
        <dbReference type="SAM" id="MobiDB-lite"/>
    </source>
</evidence>
<reference evidence="3" key="1">
    <citation type="submission" date="2020-10" db="EMBL/GenBank/DDBJ databases">
        <authorList>
            <person name="Gilroy R."/>
        </authorList>
    </citation>
    <scope>NUCLEOTIDE SEQUENCE</scope>
    <source>
        <strain evidence="3">ChiSjej4B22-8148</strain>
    </source>
</reference>
<dbReference type="InterPro" id="IPR013780">
    <property type="entry name" value="Glyco_hydro_b"/>
</dbReference>
<dbReference type="SUPFAM" id="SSF51445">
    <property type="entry name" value="(Trans)glycosidases"/>
    <property type="match status" value="1"/>
</dbReference>
<dbReference type="InterPro" id="IPR006047">
    <property type="entry name" value="GH13_cat_dom"/>
</dbReference>
<feature type="compositionally biased region" description="Basic and acidic residues" evidence="1">
    <location>
        <begin position="607"/>
        <end position="622"/>
    </location>
</feature>
<dbReference type="SUPFAM" id="SSF51011">
    <property type="entry name" value="Glycosyl hydrolase domain"/>
    <property type="match status" value="1"/>
</dbReference>
<dbReference type="EMBL" id="DVGK01000096">
    <property type="protein sequence ID" value="HIR13945.1"/>
    <property type="molecule type" value="Genomic_DNA"/>
</dbReference>
<protein>
    <recommendedName>
        <fullName evidence="2">Glycosyl hydrolase family 13 catalytic domain-containing protein</fullName>
    </recommendedName>
</protein>
<feature type="domain" description="Glycosyl hydrolase family 13 catalytic" evidence="2">
    <location>
        <begin position="140"/>
        <end position="484"/>
    </location>
</feature>
<reference evidence="3" key="2">
    <citation type="journal article" date="2021" name="PeerJ">
        <title>Extensive microbial diversity within the chicken gut microbiome revealed by metagenomics and culture.</title>
        <authorList>
            <person name="Gilroy R."/>
            <person name="Ravi A."/>
            <person name="Getino M."/>
            <person name="Pursley I."/>
            <person name="Horton D.L."/>
            <person name="Alikhan N.F."/>
            <person name="Baker D."/>
            <person name="Gharbi K."/>
            <person name="Hall N."/>
            <person name="Watson M."/>
            <person name="Adriaenssens E.M."/>
            <person name="Foster-Nyarko E."/>
            <person name="Jarju S."/>
            <person name="Secka A."/>
            <person name="Antonio M."/>
            <person name="Oren A."/>
            <person name="Chaudhuri R.R."/>
            <person name="La Ragione R."/>
            <person name="Hildebrand F."/>
            <person name="Pallen M.J."/>
        </authorList>
    </citation>
    <scope>NUCLEOTIDE SEQUENCE</scope>
    <source>
        <strain evidence="3">ChiSjej4B22-8148</strain>
    </source>
</reference>
<dbReference type="Gene3D" id="3.20.20.80">
    <property type="entry name" value="Glycosidases"/>
    <property type="match status" value="2"/>
</dbReference>
<evidence type="ECO:0000313" key="4">
    <source>
        <dbReference type="Proteomes" id="UP000886757"/>
    </source>
</evidence>
<evidence type="ECO:0000313" key="3">
    <source>
        <dbReference type="EMBL" id="HIR13945.1"/>
    </source>
</evidence>
<dbReference type="Gene3D" id="2.60.40.1180">
    <property type="entry name" value="Golgi alpha-mannosidase II"/>
    <property type="match status" value="1"/>
</dbReference>